<dbReference type="InterPro" id="IPR000524">
    <property type="entry name" value="Tscrpt_reg_HTH_GntR"/>
</dbReference>
<dbReference type="Gene3D" id="1.10.10.10">
    <property type="entry name" value="Winged helix-like DNA-binding domain superfamily/Winged helix DNA-binding domain"/>
    <property type="match status" value="1"/>
</dbReference>
<keyword evidence="3" id="KW-0804">Transcription</keyword>
<organism evidence="5 6">
    <name type="scientific">Rhodococcoides kyotonense</name>
    <dbReference type="NCBI Taxonomy" id="398843"/>
    <lineage>
        <taxon>Bacteria</taxon>
        <taxon>Bacillati</taxon>
        <taxon>Actinomycetota</taxon>
        <taxon>Actinomycetes</taxon>
        <taxon>Mycobacteriales</taxon>
        <taxon>Nocardiaceae</taxon>
        <taxon>Rhodococcoides</taxon>
    </lineage>
</organism>
<proteinExistence type="predicted"/>
<evidence type="ECO:0000256" key="1">
    <source>
        <dbReference type="ARBA" id="ARBA00023015"/>
    </source>
</evidence>
<dbReference type="PANTHER" id="PTHR43537:SF45">
    <property type="entry name" value="GNTR FAMILY REGULATORY PROTEIN"/>
    <property type="match status" value="1"/>
</dbReference>
<dbReference type="PANTHER" id="PTHR43537">
    <property type="entry name" value="TRANSCRIPTIONAL REGULATOR, GNTR FAMILY"/>
    <property type="match status" value="1"/>
</dbReference>
<dbReference type="SUPFAM" id="SSF46785">
    <property type="entry name" value="Winged helix' DNA-binding domain"/>
    <property type="match status" value="1"/>
</dbReference>
<accession>A0A239MX56</accession>
<dbReference type="InterPro" id="IPR036388">
    <property type="entry name" value="WH-like_DNA-bd_sf"/>
</dbReference>
<dbReference type="Pfam" id="PF00392">
    <property type="entry name" value="GntR"/>
    <property type="match status" value="1"/>
</dbReference>
<dbReference type="Proteomes" id="UP000198327">
    <property type="component" value="Unassembled WGS sequence"/>
</dbReference>
<dbReference type="RefSeq" id="WP_089251978.1">
    <property type="nucleotide sequence ID" value="NZ_FZOW01000024.1"/>
</dbReference>
<keyword evidence="2 5" id="KW-0238">DNA-binding</keyword>
<dbReference type="InterPro" id="IPR036390">
    <property type="entry name" value="WH_DNA-bd_sf"/>
</dbReference>
<dbReference type="InterPro" id="IPR008920">
    <property type="entry name" value="TF_FadR/GntR_C"/>
</dbReference>
<keyword evidence="1" id="KW-0805">Transcription regulation</keyword>
<name>A0A239MX56_9NOCA</name>
<dbReference type="PROSITE" id="PS50949">
    <property type="entry name" value="HTH_GNTR"/>
    <property type="match status" value="1"/>
</dbReference>
<feature type="domain" description="HTH gntR-type" evidence="4">
    <location>
        <begin position="9"/>
        <end position="76"/>
    </location>
</feature>
<keyword evidence="6" id="KW-1185">Reference proteome</keyword>
<dbReference type="InterPro" id="IPR011711">
    <property type="entry name" value="GntR_C"/>
</dbReference>
<dbReference type="AlphaFoldDB" id="A0A239MX56"/>
<protein>
    <submittedName>
        <fullName evidence="5">DNA-binding transcriptional regulator, GntR family</fullName>
    </submittedName>
</protein>
<dbReference type="SUPFAM" id="SSF48008">
    <property type="entry name" value="GntR ligand-binding domain-like"/>
    <property type="match status" value="1"/>
</dbReference>
<dbReference type="GO" id="GO:0003677">
    <property type="term" value="F:DNA binding"/>
    <property type="evidence" value="ECO:0007669"/>
    <property type="project" value="UniProtKB-KW"/>
</dbReference>
<evidence type="ECO:0000313" key="6">
    <source>
        <dbReference type="Proteomes" id="UP000198327"/>
    </source>
</evidence>
<dbReference type="SMART" id="SM00895">
    <property type="entry name" value="FCD"/>
    <property type="match status" value="1"/>
</dbReference>
<evidence type="ECO:0000256" key="2">
    <source>
        <dbReference type="ARBA" id="ARBA00023125"/>
    </source>
</evidence>
<gene>
    <name evidence="5" type="ORF">SAMN05421642_12433</name>
</gene>
<dbReference type="OrthoDB" id="3186208at2"/>
<dbReference type="Pfam" id="PF07729">
    <property type="entry name" value="FCD"/>
    <property type="match status" value="1"/>
</dbReference>
<reference evidence="6" key="1">
    <citation type="submission" date="2017-06" db="EMBL/GenBank/DDBJ databases">
        <authorList>
            <person name="Varghese N."/>
            <person name="Submissions S."/>
        </authorList>
    </citation>
    <scope>NUCLEOTIDE SEQUENCE [LARGE SCALE GENOMIC DNA]</scope>
    <source>
        <strain evidence="6">JCM 23211</strain>
    </source>
</reference>
<dbReference type="CDD" id="cd07377">
    <property type="entry name" value="WHTH_GntR"/>
    <property type="match status" value="1"/>
</dbReference>
<evidence type="ECO:0000256" key="3">
    <source>
        <dbReference type="ARBA" id="ARBA00023163"/>
    </source>
</evidence>
<dbReference type="Gene3D" id="1.20.120.530">
    <property type="entry name" value="GntR ligand-binding domain-like"/>
    <property type="match status" value="1"/>
</dbReference>
<dbReference type="SMART" id="SM00345">
    <property type="entry name" value="HTH_GNTR"/>
    <property type="match status" value="1"/>
</dbReference>
<dbReference type="EMBL" id="FZOW01000024">
    <property type="protein sequence ID" value="SNT47331.1"/>
    <property type="molecule type" value="Genomic_DNA"/>
</dbReference>
<dbReference type="GO" id="GO:0003700">
    <property type="term" value="F:DNA-binding transcription factor activity"/>
    <property type="evidence" value="ECO:0007669"/>
    <property type="project" value="InterPro"/>
</dbReference>
<evidence type="ECO:0000259" key="4">
    <source>
        <dbReference type="PROSITE" id="PS50949"/>
    </source>
</evidence>
<sequence>MQQSETPWRGKAETVYEQLRTDIETGVLEPGQVLPEHDLVTYTGASRTPIREALRRLAGDGLIDLAPRRAPAVSRISLRSARALFDFRRLLEPAAIRMVTVKARDSTALRDDILNLLDRFRDLRELGSAGDDTASFLTLTAAFDQLLADHTPNEYLKRSILDLRPHSARLRNIAHSDRSRIPHSIDEHIRMCVALLDGDSDAASGAMIAHLDLVDRAIFRNLLGGESADILMP</sequence>
<evidence type="ECO:0000313" key="5">
    <source>
        <dbReference type="EMBL" id="SNT47331.1"/>
    </source>
</evidence>